<reference evidence="2 3" key="1">
    <citation type="journal article" date="2020" name="Mol. Biol. Evol.">
        <title>Distinct Expression and Methylation Patterns for Genes with Different Fates following a Single Whole-Genome Duplication in Flowering Plants.</title>
        <authorList>
            <person name="Shi T."/>
            <person name="Rahmani R.S."/>
            <person name="Gugger P.F."/>
            <person name="Wang M."/>
            <person name="Li H."/>
            <person name="Zhang Y."/>
            <person name="Li Z."/>
            <person name="Wang Q."/>
            <person name="Van de Peer Y."/>
            <person name="Marchal K."/>
            <person name="Chen J."/>
        </authorList>
    </citation>
    <scope>NUCLEOTIDE SEQUENCE [LARGE SCALE GENOMIC DNA]</scope>
    <source>
        <tissue evidence="2">Leaf</tissue>
    </source>
</reference>
<evidence type="ECO:0000313" key="2">
    <source>
        <dbReference type="EMBL" id="DAD24732.1"/>
    </source>
</evidence>
<organism evidence="2 3">
    <name type="scientific">Nelumbo nucifera</name>
    <name type="common">Sacred lotus</name>
    <dbReference type="NCBI Taxonomy" id="4432"/>
    <lineage>
        <taxon>Eukaryota</taxon>
        <taxon>Viridiplantae</taxon>
        <taxon>Streptophyta</taxon>
        <taxon>Embryophyta</taxon>
        <taxon>Tracheophyta</taxon>
        <taxon>Spermatophyta</taxon>
        <taxon>Magnoliopsida</taxon>
        <taxon>Proteales</taxon>
        <taxon>Nelumbonaceae</taxon>
        <taxon>Nelumbo</taxon>
    </lineage>
</organism>
<evidence type="ECO:0000313" key="3">
    <source>
        <dbReference type="Proteomes" id="UP000607653"/>
    </source>
</evidence>
<gene>
    <name evidence="2" type="ORF">HUJ06_026196</name>
</gene>
<comment type="caution">
    <text evidence="2">The sequence shown here is derived from an EMBL/GenBank/DDBJ whole genome shotgun (WGS) entry which is preliminary data.</text>
</comment>
<dbReference type="Proteomes" id="UP000607653">
    <property type="component" value="Unassembled WGS sequence"/>
</dbReference>
<feature type="region of interest" description="Disordered" evidence="1">
    <location>
        <begin position="1"/>
        <end position="38"/>
    </location>
</feature>
<accession>A0A822XXI9</accession>
<name>A0A822XXI9_NELNU</name>
<keyword evidence="3" id="KW-1185">Reference proteome</keyword>
<proteinExistence type="predicted"/>
<protein>
    <submittedName>
        <fullName evidence="2">Uncharacterized protein</fullName>
    </submittedName>
</protein>
<dbReference type="EMBL" id="DUZY01000001">
    <property type="protein sequence ID" value="DAD24732.1"/>
    <property type="molecule type" value="Genomic_DNA"/>
</dbReference>
<evidence type="ECO:0000256" key="1">
    <source>
        <dbReference type="SAM" id="MobiDB-lite"/>
    </source>
</evidence>
<sequence>MLTSHSFLQKRMECDRPQILSAKPANKPLDINARSASN</sequence>
<dbReference type="AlphaFoldDB" id="A0A822XXI9"/>